<feature type="transmembrane region" description="Helical" evidence="1">
    <location>
        <begin position="109"/>
        <end position="128"/>
    </location>
</feature>
<keyword evidence="1" id="KW-0812">Transmembrane</keyword>
<feature type="transmembrane region" description="Helical" evidence="1">
    <location>
        <begin position="81"/>
        <end position="103"/>
    </location>
</feature>
<evidence type="ECO:0000313" key="2">
    <source>
        <dbReference type="EMBL" id="GCA63627.1"/>
    </source>
</evidence>
<dbReference type="AlphaFoldDB" id="A0A391NQ78"/>
<proteinExistence type="predicted"/>
<accession>A0A391NQ78</accession>
<gene>
    <name evidence="2" type="ORF">KIPB_010985</name>
</gene>
<comment type="caution">
    <text evidence="2">The sequence shown here is derived from an EMBL/GenBank/DDBJ whole genome shotgun (WGS) entry which is preliminary data.</text>
</comment>
<dbReference type="Proteomes" id="UP000265618">
    <property type="component" value="Unassembled WGS sequence"/>
</dbReference>
<reference evidence="2 3" key="1">
    <citation type="journal article" date="2018" name="PLoS ONE">
        <title>The draft genome of Kipferlia bialata reveals reductive genome evolution in fornicate parasites.</title>
        <authorList>
            <person name="Tanifuji G."/>
            <person name="Takabayashi S."/>
            <person name="Kume K."/>
            <person name="Takagi M."/>
            <person name="Nakayama T."/>
            <person name="Kamikawa R."/>
            <person name="Inagaki Y."/>
            <person name="Hashimoto T."/>
        </authorList>
    </citation>
    <scope>NUCLEOTIDE SEQUENCE [LARGE SCALE GENOMIC DNA]</scope>
    <source>
        <strain evidence="2">NY0173</strain>
    </source>
</reference>
<dbReference type="EMBL" id="BDIP01004288">
    <property type="protein sequence ID" value="GCA63627.1"/>
    <property type="molecule type" value="Genomic_DNA"/>
</dbReference>
<protein>
    <submittedName>
        <fullName evidence="2">Uncharacterized protein</fullName>
    </submittedName>
</protein>
<keyword evidence="1" id="KW-0472">Membrane</keyword>
<keyword evidence="3" id="KW-1185">Reference proteome</keyword>
<evidence type="ECO:0000256" key="1">
    <source>
        <dbReference type="SAM" id="Phobius"/>
    </source>
</evidence>
<keyword evidence="1" id="KW-1133">Transmembrane helix</keyword>
<feature type="transmembrane region" description="Helical" evidence="1">
    <location>
        <begin position="50"/>
        <end position="69"/>
    </location>
</feature>
<name>A0A391NQ78_9EUKA</name>
<sequence length="157" mass="17217">MMFRVIPLITAAVAAGSLYSLYDGGMAAYRTVLMDAIVSGPLLCVKELEYLVWALPVVVLYLSGLQVVLGHGAISPRQRSAHLMNTLLCLLSVSVPAYLYLLSCDVCQWAPLTILTVPLLGSIAYIHGTRNVFPAYTKWIMVIRYSKALQCHIGPFN</sequence>
<evidence type="ECO:0000313" key="3">
    <source>
        <dbReference type="Proteomes" id="UP000265618"/>
    </source>
</evidence>
<organism evidence="2 3">
    <name type="scientific">Kipferlia bialata</name>
    <dbReference type="NCBI Taxonomy" id="797122"/>
    <lineage>
        <taxon>Eukaryota</taxon>
        <taxon>Metamonada</taxon>
        <taxon>Carpediemonas-like organisms</taxon>
        <taxon>Kipferlia</taxon>
    </lineage>
</organism>